<evidence type="ECO:0000313" key="1">
    <source>
        <dbReference type="EMBL" id="VDM36908.1"/>
    </source>
</evidence>
<gene>
    <name evidence="1" type="ORF">TCNE_LOCUS5697</name>
</gene>
<organism evidence="2 3">
    <name type="scientific">Toxocara canis</name>
    <name type="common">Canine roundworm</name>
    <dbReference type="NCBI Taxonomy" id="6265"/>
    <lineage>
        <taxon>Eukaryota</taxon>
        <taxon>Metazoa</taxon>
        <taxon>Ecdysozoa</taxon>
        <taxon>Nematoda</taxon>
        <taxon>Chromadorea</taxon>
        <taxon>Rhabditida</taxon>
        <taxon>Spirurina</taxon>
        <taxon>Ascaridomorpha</taxon>
        <taxon>Ascaridoidea</taxon>
        <taxon>Toxocaridae</taxon>
        <taxon>Toxocara</taxon>
    </lineage>
</organism>
<sequence>MLPNDSIAELALLSKVARVSLLCIQCDRRQRWYSPKENEKAIERCQLGLIRPTKCLNASATHCILSYYRRGLESSILHSKLYEMA</sequence>
<proteinExistence type="predicted"/>
<keyword evidence="2" id="KW-1185">Reference proteome</keyword>
<evidence type="ECO:0000313" key="3">
    <source>
        <dbReference type="WBParaSite" id="TCNE_0000569701-mRNA-1"/>
    </source>
</evidence>
<accession>A0A183UB27</accession>
<dbReference type="EMBL" id="UYWY01019382">
    <property type="protein sequence ID" value="VDM36908.1"/>
    <property type="molecule type" value="Genomic_DNA"/>
</dbReference>
<name>A0A183UB27_TOXCA</name>
<dbReference type="WBParaSite" id="TCNE_0000569701-mRNA-1">
    <property type="protein sequence ID" value="TCNE_0000569701-mRNA-1"/>
    <property type="gene ID" value="TCNE_0000569701"/>
</dbReference>
<dbReference type="Proteomes" id="UP000050794">
    <property type="component" value="Unassembled WGS sequence"/>
</dbReference>
<protein>
    <submittedName>
        <fullName evidence="3">Secreted protein</fullName>
    </submittedName>
</protein>
<dbReference type="AlphaFoldDB" id="A0A183UB27"/>
<reference evidence="3" key="1">
    <citation type="submission" date="2016-06" db="UniProtKB">
        <authorList>
            <consortium name="WormBaseParasite"/>
        </authorList>
    </citation>
    <scope>IDENTIFICATION</scope>
</reference>
<evidence type="ECO:0000313" key="2">
    <source>
        <dbReference type="Proteomes" id="UP000050794"/>
    </source>
</evidence>
<reference evidence="1 2" key="2">
    <citation type="submission" date="2018-11" db="EMBL/GenBank/DDBJ databases">
        <authorList>
            <consortium name="Pathogen Informatics"/>
        </authorList>
    </citation>
    <scope>NUCLEOTIDE SEQUENCE [LARGE SCALE GENOMIC DNA]</scope>
</reference>